<evidence type="ECO:0000313" key="4">
    <source>
        <dbReference type="EMBL" id="PRY33178.1"/>
    </source>
</evidence>
<dbReference type="PANTHER" id="PTHR37529:SF1">
    <property type="entry name" value="TRANSPOSASE INSG FOR INSERTION SEQUENCE ELEMENT IS4-RELATED"/>
    <property type="match status" value="1"/>
</dbReference>
<dbReference type="InterPro" id="IPR012337">
    <property type="entry name" value="RNaseH-like_sf"/>
</dbReference>
<keyword evidence="5" id="KW-1185">Reference proteome</keyword>
<dbReference type="InterPro" id="IPR024473">
    <property type="entry name" value="Transposases_IS4_N"/>
</dbReference>
<protein>
    <submittedName>
        <fullName evidence="4">IS4 family transposase</fullName>
    </submittedName>
</protein>
<dbReference type="RefSeq" id="WP_106124511.1">
    <property type="nucleotide sequence ID" value="NZ_PVZG01000001.1"/>
</dbReference>
<dbReference type="GO" id="GO:0004803">
    <property type="term" value="F:transposase activity"/>
    <property type="evidence" value="ECO:0007669"/>
    <property type="project" value="InterPro"/>
</dbReference>
<proteinExistence type="predicted"/>
<feature type="domain" description="Transposase IS4-like" evidence="2">
    <location>
        <begin position="129"/>
        <end position="346"/>
    </location>
</feature>
<dbReference type="PANTHER" id="PTHR37529">
    <property type="entry name" value="TRANSPOSASE INSG FOR INSERTION SEQUENCE ELEMENT IS4-RELATED"/>
    <property type="match status" value="1"/>
</dbReference>
<keyword evidence="1" id="KW-1133">Transmembrane helix</keyword>
<feature type="domain" description="Transposase IS4 N-terminal" evidence="3">
    <location>
        <begin position="21"/>
        <end position="113"/>
    </location>
</feature>
<dbReference type="AlphaFoldDB" id="A0A2T0SID4"/>
<dbReference type="InterPro" id="IPR002559">
    <property type="entry name" value="Transposase_11"/>
</dbReference>
<dbReference type="GO" id="GO:0006313">
    <property type="term" value="P:DNA transposition"/>
    <property type="evidence" value="ECO:0007669"/>
    <property type="project" value="InterPro"/>
</dbReference>
<evidence type="ECO:0000259" key="2">
    <source>
        <dbReference type="Pfam" id="PF01609"/>
    </source>
</evidence>
<feature type="transmembrane region" description="Helical" evidence="1">
    <location>
        <begin position="52"/>
        <end position="72"/>
    </location>
</feature>
<dbReference type="EMBL" id="PVZG01000001">
    <property type="protein sequence ID" value="PRY33178.1"/>
    <property type="molecule type" value="Genomic_DNA"/>
</dbReference>
<dbReference type="SUPFAM" id="SSF53098">
    <property type="entry name" value="Ribonuclease H-like"/>
    <property type="match status" value="1"/>
</dbReference>
<evidence type="ECO:0000256" key="1">
    <source>
        <dbReference type="SAM" id="Phobius"/>
    </source>
</evidence>
<organism evidence="4 5">
    <name type="scientific">Pseudosporangium ferrugineum</name>
    <dbReference type="NCBI Taxonomy" id="439699"/>
    <lineage>
        <taxon>Bacteria</taxon>
        <taxon>Bacillati</taxon>
        <taxon>Actinomycetota</taxon>
        <taxon>Actinomycetes</taxon>
        <taxon>Micromonosporales</taxon>
        <taxon>Micromonosporaceae</taxon>
        <taxon>Pseudosporangium</taxon>
    </lineage>
</organism>
<dbReference type="OrthoDB" id="477305at2"/>
<evidence type="ECO:0000259" key="3">
    <source>
        <dbReference type="Pfam" id="PF13006"/>
    </source>
</evidence>
<dbReference type="Pfam" id="PF01609">
    <property type="entry name" value="DDE_Tnp_1"/>
    <property type="match status" value="1"/>
</dbReference>
<keyword evidence="1" id="KW-0472">Membrane</keyword>
<name>A0A2T0SID4_9ACTN</name>
<dbReference type="NCBIfam" id="NF033592">
    <property type="entry name" value="transpos_IS4_1"/>
    <property type="match status" value="1"/>
</dbReference>
<feature type="transmembrane region" description="Helical" evidence="1">
    <location>
        <begin position="381"/>
        <end position="408"/>
    </location>
</feature>
<evidence type="ECO:0000313" key="5">
    <source>
        <dbReference type="Proteomes" id="UP000239209"/>
    </source>
</evidence>
<dbReference type="Proteomes" id="UP000239209">
    <property type="component" value="Unassembled WGS sequence"/>
</dbReference>
<comment type="caution">
    <text evidence="4">The sequence shown here is derived from an EMBL/GenBank/DDBJ whole genome shotgun (WGS) entry which is preliminary data.</text>
</comment>
<dbReference type="GO" id="GO:0003677">
    <property type="term" value="F:DNA binding"/>
    <property type="evidence" value="ECO:0007669"/>
    <property type="project" value="InterPro"/>
</dbReference>
<accession>A0A2T0SID4</accession>
<dbReference type="InterPro" id="IPR047952">
    <property type="entry name" value="Transpos_IS4"/>
</dbReference>
<gene>
    <name evidence="4" type="ORF">CLV70_101340</name>
</gene>
<dbReference type="Pfam" id="PF13006">
    <property type="entry name" value="Nterm_IS4"/>
    <property type="match status" value="1"/>
</dbReference>
<sequence length="452" mass="49170">MVDQIAITRTTTVAAGVFAPGHLGELTRLVPFEMIDDVLASTGRTQQRLRLLPARVVMYLLLAAGLFADLGYRQVWGKLLSGLHGLPIVTPTGSALRQARQRLGAAPMRALFDLLRGPAITTATQVRWQGMLLAVIDGTTMVVADSPATLRRYTKHGCANGTSSGYPQLRLSVLLTCGTRSVIDAVFGPISDGEIAQAHTLSRSLHTGMLLLADRNYAAADLLATITATGADLLIRCKNGRKLAITGQLDDGSWLTRIAGLPIRVIEARISITTTTGTRTGDYRLLTTLLDPHRYPAGELIRLYHERWEIETAYLELKSSILGGRVLRSRTIDGIDQEMYALLTAYQVLRTAMTDATDSRPGTDPDRASFTTALNTARDQIIHAAGVITGTVIDLVGVIGAHVLANLLPERRIRTKTRMIKRSNSKYQARGPNIDRRSYQATTSIDIISPDP</sequence>
<reference evidence="4 5" key="1">
    <citation type="submission" date="2018-03" db="EMBL/GenBank/DDBJ databases">
        <title>Genomic Encyclopedia of Archaeal and Bacterial Type Strains, Phase II (KMG-II): from individual species to whole genera.</title>
        <authorList>
            <person name="Goeker M."/>
        </authorList>
    </citation>
    <scope>NUCLEOTIDE SEQUENCE [LARGE SCALE GENOMIC DNA]</scope>
    <source>
        <strain evidence="4 5">DSM 45348</strain>
    </source>
</reference>
<keyword evidence="1" id="KW-0812">Transmembrane</keyword>